<dbReference type="PANTHER" id="PTHR42713">
    <property type="entry name" value="HISTIDINE KINASE-RELATED"/>
    <property type="match status" value="1"/>
</dbReference>
<protein>
    <recommendedName>
        <fullName evidence="14">DNA-binding response regulator</fullName>
    </recommendedName>
</protein>
<sequence>MLKMIIADDEYNVRRGLAKVLSWESLGIEIVGEAEDGEEALEMCRQYQPEILLSDIRMPFIDGLQLTSKLKEEGCRARVIFISGIQDFDYVKSALQLNADGYVLKPVKLEELQAVVSKVVDSIQSERKRLMTEEKLKLQLAQSLPALREKFLNQVIAGFSDNEQSLWDKATYYQIPFKRDDSICIAVIQMDDYKLAVEKFTEENKQLLFFAIHNVVEELINSHKSGLCFTNINDNEFIMLLHFPEEANGAIIEYCEEIVNCINKFLKIPVSIGIGNPVKELVSLQSSYMEAKYALQYTFYTGKNSILSIQDLAAEGSDSPPNHIYTFEYKLLSNVKLGFAEGITVALEQLFAPFKQQTQYSVDYVRHIAAELLFSLSRMMYEMEEVFDELISSKLEVLKSIEQARNIDEMQVLLENIFLKATIHFEKRHTSKNSRVTQKIKEVINRRYMEDINTKILSEEVFLTPNYISQIFKQETGDTITEYINKHRIEVAKELLKSPDLKVLEVSEMVGIENPQYFSTLFKKYTGMHPGKYRALIENSIE</sequence>
<evidence type="ECO:0000256" key="3">
    <source>
        <dbReference type="ARBA" id="ARBA00022553"/>
    </source>
</evidence>
<dbReference type="PROSITE" id="PS50887">
    <property type="entry name" value="GGDEF"/>
    <property type="match status" value="1"/>
</dbReference>
<dbReference type="InterPro" id="IPR001789">
    <property type="entry name" value="Sig_transdc_resp-reg_receiver"/>
</dbReference>
<dbReference type="EMBL" id="LYPC01000014">
    <property type="protein sequence ID" value="OCT15131.1"/>
    <property type="molecule type" value="Genomic_DNA"/>
</dbReference>
<feature type="domain" description="HTH araC/xylS-type" evidence="9">
    <location>
        <begin position="438"/>
        <end position="536"/>
    </location>
</feature>
<dbReference type="InterPro" id="IPR000160">
    <property type="entry name" value="GGDEF_dom"/>
</dbReference>
<keyword evidence="2" id="KW-0963">Cytoplasm</keyword>
<evidence type="ECO:0000256" key="5">
    <source>
        <dbReference type="ARBA" id="ARBA00023015"/>
    </source>
</evidence>
<evidence type="ECO:0000313" key="13">
    <source>
        <dbReference type="Proteomes" id="UP000093309"/>
    </source>
</evidence>
<keyword evidence="7" id="KW-0804">Transcription</keyword>
<keyword evidence="4" id="KW-0902">Two-component regulatory system</keyword>
<dbReference type="Pfam" id="PF17853">
    <property type="entry name" value="GGDEF_2"/>
    <property type="match status" value="1"/>
</dbReference>
<keyword evidence="3 8" id="KW-0597">Phosphoprotein</keyword>
<dbReference type="OrthoDB" id="9794370at2"/>
<evidence type="ECO:0000259" key="11">
    <source>
        <dbReference type="PROSITE" id="PS50887"/>
    </source>
</evidence>
<dbReference type="Pfam" id="PF12833">
    <property type="entry name" value="HTH_18"/>
    <property type="match status" value="1"/>
</dbReference>
<dbReference type="InterPro" id="IPR011006">
    <property type="entry name" value="CheY-like_superfamily"/>
</dbReference>
<feature type="domain" description="GGDEF" evidence="11">
    <location>
        <begin position="181"/>
        <end position="311"/>
    </location>
</feature>
<organism evidence="12 13">
    <name type="scientific">Paenibacillus pectinilyticus</name>
    <dbReference type="NCBI Taxonomy" id="512399"/>
    <lineage>
        <taxon>Bacteria</taxon>
        <taxon>Bacillati</taxon>
        <taxon>Bacillota</taxon>
        <taxon>Bacilli</taxon>
        <taxon>Bacillales</taxon>
        <taxon>Paenibacillaceae</taxon>
        <taxon>Paenibacillus</taxon>
    </lineage>
</organism>
<dbReference type="Pfam" id="PF00072">
    <property type="entry name" value="Response_reg"/>
    <property type="match status" value="1"/>
</dbReference>
<name>A0A1C1A3J3_9BACL</name>
<evidence type="ECO:0000256" key="8">
    <source>
        <dbReference type="PROSITE-ProRule" id="PRU00169"/>
    </source>
</evidence>
<accession>A0A1C1A3J3</accession>
<dbReference type="GO" id="GO:0043565">
    <property type="term" value="F:sequence-specific DNA binding"/>
    <property type="evidence" value="ECO:0007669"/>
    <property type="project" value="InterPro"/>
</dbReference>
<keyword evidence="13" id="KW-1185">Reference proteome</keyword>
<dbReference type="PANTHER" id="PTHR42713:SF3">
    <property type="entry name" value="TRANSCRIPTIONAL REGULATORY PROTEIN HPTR"/>
    <property type="match status" value="1"/>
</dbReference>
<comment type="caution">
    <text evidence="12">The sequence shown here is derived from an EMBL/GenBank/DDBJ whole genome shotgun (WGS) entry which is preliminary data.</text>
</comment>
<dbReference type="Gene3D" id="1.10.10.60">
    <property type="entry name" value="Homeodomain-like"/>
    <property type="match status" value="2"/>
</dbReference>
<dbReference type="GO" id="GO:0005737">
    <property type="term" value="C:cytoplasm"/>
    <property type="evidence" value="ECO:0007669"/>
    <property type="project" value="UniProtKB-SubCell"/>
</dbReference>
<proteinExistence type="predicted"/>
<feature type="domain" description="Response regulatory" evidence="10">
    <location>
        <begin position="3"/>
        <end position="120"/>
    </location>
</feature>
<gene>
    <name evidence="12" type="ORF">A8709_13555</name>
</gene>
<dbReference type="InterPro" id="IPR009057">
    <property type="entry name" value="Homeodomain-like_sf"/>
</dbReference>
<keyword evidence="6" id="KW-0238">DNA-binding</keyword>
<dbReference type="Gene3D" id="3.40.50.2300">
    <property type="match status" value="1"/>
</dbReference>
<dbReference type="InterPro" id="IPR041522">
    <property type="entry name" value="CdaR_GGDEF"/>
</dbReference>
<dbReference type="CDD" id="cd17536">
    <property type="entry name" value="REC_YesN-like"/>
    <property type="match status" value="1"/>
</dbReference>
<evidence type="ECO:0000256" key="7">
    <source>
        <dbReference type="ARBA" id="ARBA00023163"/>
    </source>
</evidence>
<dbReference type="InterPro" id="IPR051552">
    <property type="entry name" value="HptR"/>
</dbReference>
<evidence type="ECO:0000256" key="1">
    <source>
        <dbReference type="ARBA" id="ARBA00004496"/>
    </source>
</evidence>
<dbReference type="SUPFAM" id="SSF52172">
    <property type="entry name" value="CheY-like"/>
    <property type="match status" value="1"/>
</dbReference>
<feature type="modified residue" description="4-aspartylphosphate" evidence="8">
    <location>
        <position position="55"/>
    </location>
</feature>
<dbReference type="InterPro" id="IPR018060">
    <property type="entry name" value="HTH_AraC"/>
</dbReference>
<dbReference type="GO" id="GO:0000160">
    <property type="term" value="P:phosphorelay signal transduction system"/>
    <property type="evidence" value="ECO:0007669"/>
    <property type="project" value="UniProtKB-KW"/>
</dbReference>
<keyword evidence="5" id="KW-0805">Transcription regulation</keyword>
<dbReference type="GO" id="GO:0003700">
    <property type="term" value="F:DNA-binding transcription factor activity"/>
    <property type="evidence" value="ECO:0007669"/>
    <property type="project" value="InterPro"/>
</dbReference>
<evidence type="ECO:0008006" key="14">
    <source>
        <dbReference type="Google" id="ProtNLM"/>
    </source>
</evidence>
<dbReference type="PROSITE" id="PS01124">
    <property type="entry name" value="HTH_ARAC_FAMILY_2"/>
    <property type="match status" value="1"/>
</dbReference>
<dbReference type="STRING" id="512399.A8709_13555"/>
<dbReference type="SMART" id="SM00342">
    <property type="entry name" value="HTH_ARAC"/>
    <property type="match status" value="1"/>
</dbReference>
<dbReference type="SUPFAM" id="SSF46689">
    <property type="entry name" value="Homeodomain-like"/>
    <property type="match status" value="1"/>
</dbReference>
<dbReference type="RefSeq" id="WP_065852041.1">
    <property type="nucleotide sequence ID" value="NZ_LYPC01000014.1"/>
</dbReference>
<dbReference type="PROSITE" id="PS50110">
    <property type="entry name" value="RESPONSE_REGULATORY"/>
    <property type="match status" value="1"/>
</dbReference>
<comment type="subcellular location">
    <subcellularLocation>
        <location evidence="1">Cytoplasm</location>
    </subcellularLocation>
</comment>
<evidence type="ECO:0000313" key="12">
    <source>
        <dbReference type="EMBL" id="OCT15131.1"/>
    </source>
</evidence>
<dbReference type="Proteomes" id="UP000093309">
    <property type="component" value="Unassembled WGS sequence"/>
</dbReference>
<evidence type="ECO:0000259" key="10">
    <source>
        <dbReference type="PROSITE" id="PS50110"/>
    </source>
</evidence>
<evidence type="ECO:0000256" key="6">
    <source>
        <dbReference type="ARBA" id="ARBA00023125"/>
    </source>
</evidence>
<dbReference type="AlphaFoldDB" id="A0A1C1A3J3"/>
<evidence type="ECO:0000256" key="2">
    <source>
        <dbReference type="ARBA" id="ARBA00022490"/>
    </source>
</evidence>
<dbReference type="SMART" id="SM00448">
    <property type="entry name" value="REC"/>
    <property type="match status" value="1"/>
</dbReference>
<evidence type="ECO:0000256" key="4">
    <source>
        <dbReference type="ARBA" id="ARBA00023012"/>
    </source>
</evidence>
<reference evidence="13" key="1">
    <citation type="submission" date="2016-05" db="EMBL/GenBank/DDBJ databases">
        <title>Paenibacillus oryzae. sp. nov., isolated from the rice root.</title>
        <authorList>
            <person name="Zhang J."/>
            <person name="Zhang X."/>
        </authorList>
    </citation>
    <scope>NUCLEOTIDE SEQUENCE [LARGE SCALE GENOMIC DNA]</scope>
    <source>
        <strain evidence="13">KCTC13222</strain>
    </source>
</reference>
<evidence type="ECO:0000259" key="9">
    <source>
        <dbReference type="PROSITE" id="PS01124"/>
    </source>
</evidence>